<gene>
    <name evidence="3" type="primary">LOC110986517</name>
</gene>
<dbReference type="Proteomes" id="UP000694845">
    <property type="component" value="Unplaced"/>
</dbReference>
<dbReference type="OMA" id="WVNAYWL"/>
<dbReference type="InterPro" id="IPR036259">
    <property type="entry name" value="MFS_trans_sf"/>
</dbReference>
<keyword evidence="1" id="KW-1133">Transmembrane helix</keyword>
<feature type="transmembrane region" description="Helical" evidence="1">
    <location>
        <begin position="7"/>
        <end position="26"/>
    </location>
</feature>
<feature type="transmembrane region" description="Helical" evidence="1">
    <location>
        <begin position="70"/>
        <end position="93"/>
    </location>
</feature>
<sequence>MVDRGWLKLRLALLISIMTCGLALFTLPWVNAYWLLIFNAFIFNGFIGGQESLGDIYARELLGAEELVTAFSWMDLLSAIIHVAFGFVPGWIFDQTGSFDIAFVLLGFISLLPLVSLVLEKLLNRRKE</sequence>
<reference evidence="3" key="1">
    <citation type="submission" date="2025-08" db="UniProtKB">
        <authorList>
            <consortium name="RefSeq"/>
        </authorList>
    </citation>
    <scope>IDENTIFICATION</scope>
</reference>
<evidence type="ECO:0000313" key="2">
    <source>
        <dbReference type="Proteomes" id="UP000694845"/>
    </source>
</evidence>
<keyword evidence="1" id="KW-0472">Membrane</keyword>
<feature type="transmembrane region" description="Helical" evidence="1">
    <location>
        <begin position="99"/>
        <end position="119"/>
    </location>
</feature>
<accession>A0A8B7ZGX8</accession>
<dbReference type="OrthoDB" id="6499973at2759"/>
<dbReference type="GeneID" id="110986517"/>
<proteinExistence type="predicted"/>
<dbReference type="AlphaFoldDB" id="A0A8B7ZGX8"/>
<evidence type="ECO:0000256" key="1">
    <source>
        <dbReference type="SAM" id="Phobius"/>
    </source>
</evidence>
<keyword evidence="2" id="KW-1185">Reference proteome</keyword>
<name>A0A8B7ZGX8_ACAPL</name>
<dbReference type="KEGG" id="aplc:110986517"/>
<protein>
    <submittedName>
        <fullName evidence="3">Monocarboxylate transporter 12-like</fullName>
    </submittedName>
</protein>
<organism evidence="2 3">
    <name type="scientific">Acanthaster planci</name>
    <name type="common">Crown-of-thorns starfish</name>
    <dbReference type="NCBI Taxonomy" id="133434"/>
    <lineage>
        <taxon>Eukaryota</taxon>
        <taxon>Metazoa</taxon>
        <taxon>Echinodermata</taxon>
        <taxon>Eleutherozoa</taxon>
        <taxon>Asterozoa</taxon>
        <taxon>Asteroidea</taxon>
        <taxon>Valvatacea</taxon>
        <taxon>Valvatida</taxon>
        <taxon>Acanthasteridae</taxon>
        <taxon>Acanthaster</taxon>
    </lineage>
</organism>
<dbReference type="SUPFAM" id="SSF103473">
    <property type="entry name" value="MFS general substrate transporter"/>
    <property type="match status" value="1"/>
</dbReference>
<evidence type="ECO:0000313" key="3">
    <source>
        <dbReference type="RefSeq" id="XP_022104125.1"/>
    </source>
</evidence>
<dbReference type="Gene3D" id="1.20.1250.20">
    <property type="entry name" value="MFS general substrate transporter like domains"/>
    <property type="match status" value="1"/>
</dbReference>
<dbReference type="RefSeq" id="XP_022104125.1">
    <property type="nucleotide sequence ID" value="XM_022248433.1"/>
</dbReference>
<keyword evidence="1" id="KW-0812">Transmembrane</keyword>